<dbReference type="NCBIfam" id="TIGR03297">
    <property type="entry name" value="Ppyr-DeCO2ase"/>
    <property type="match status" value="1"/>
</dbReference>
<keyword evidence="2" id="KW-0786">Thiamine pyrophosphate</keyword>
<dbReference type="EC" id="4.1.1.82" evidence="4"/>
<feature type="domain" description="Thiamine pyrophosphate enzyme N-terminal TPP-binding" evidence="7">
    <location>
        <begin position="3"/>
        <end position="99"/>
    </location>
</feature>
<dbReference type="InterPro" id="IPR012001">
    <property type="entry name" value="Thiamin_PyroP_enz_TPP-bd_dom"/>
</dbReference>
<evidence type="ECO:0000259" key="6">
    <source>
        <dbReference type="Pfam" id="PF02775"/>
    </source>
</evidence>
<keyword evidence="3 8" id="KW-0456">Lyase</keyword>
<dbReference type="InterPro" id="IPR011766">
    <property type="entry name" value="TPP_enzyme_TPP-bd"/>
</dbReference>
<dbReference type="GO" id="GO:0030976">
    <property type="term" value="F:thiamine pyrophosphate binding"/>
    <property type="evidence" value="ECO:0007669"/>
    <property type="project" value="InterPro"/>
</dbReference>
<dbReference type="PANTHER" id="PTHR42818">
    <property type="entry name" value="SULFOPYRUVATE DECARBOXYLASE SUBUNIT ALPHA"/>
    <property type="match status" value="1"/>
</dbReference>
<feature type="region of interest" description="Disordered" evidence="5">
    <location>
        <begin position="364"/>
        <end position="385"/>
    </location>
</feature>
<gene>
    <name evidence="8" type="primary">aepY</name>
    <name evidence="8" type="ORF">R1Y80_20445</name>
</gene>
<dbReference type="Gene3D" id="3.40.50.970">
    <property type="match status" value="2"/>
</dbReference>
<dbReference type="Pfam" id="PF02775">
    <property type="entry name" value="TPP_enzyme_C"/>
    <property type="match status" value="1"/>
</dbReference>
<dbReference type="AlphaFoldDB" id="A0AAU8KL80"/>
<organism evidence="8">
    <name type="scientific">Streptomyces sp. JL1001</name>
    <dbReference type="NCBI Taxonomy" id="3078227"/>
    <lineage>
        <taxon>Bacteria</taxon>
        <taxon>Bacillati</taxon>
        <taxon>Actinomycetota</taxon>
        <taxon>Actinomycetes</taxon>
        <taxon>Kitasatosporales</taxon>
        <taxon>Streptomycetaceae</taxon>
        <taxon>Streptomyces</taxon>
    </lineage>
</organism>
<dbReference type="GO" id="GO:0000287">
    <property type="term" value="F:magnesium ion binding"/>
    <property type="evidence" value="ECO:0007669"/>
    <property type="project" value="InterPro"/>
</dbReference>
<dbReference type="SUPFAM" id="SSF52518">
    <property type="entry name" value="Thiamin diphosphate-binding fold (THDP-binding)"/>
    <property type="match status" value="2"/>
</dbReference>
<evidence type="ECO:0000256" key="3">
    <source>
        <dbReference type="ARBA" id="ARBA00023239"/>
    </source>
</evidence>
<evidence type="ECO:0000256" key="2">
    <source>
        <dbReference type="ARBA" id="ARBA00023052"/>
    </source>
</evidence>
<dbReference type="GO" id="GO:0017000">
    <property type="term" value="P:antibiotic biosynthetic process"/>
    <property type="evidence" value="ECO:0007669"/>
    <property type="project" value="UniProtKB-UniRule"/>
</dbReference>
<feature type="compositionally biased region" description="Basic and acidic residues" evidence="5">
    <location>
        <begin position="364"/>
        <end position="378"/>
    </location>
</feature>
<keyword evidence="1" id="KW-0210">Decarboxylase</keyword>
<evidence type="ECO:0000313" key="8">
    <source>
        <dbReference type="EMBL" id="XCN15856.1"/>
    </source>
</evidence>
<protein>
    <recommendedName>
        <fullName evidence="4">Phosphonopyruvate decarboxylase</fullName>
        <ecNumber evidence="4">4.1.1.82</ecNumber>
    </recommendedName>
</protein>
<accession>A0AAU8KL80</accession>
<dbReference type="InterPro" id="IPR051818">
    <property type="entry name" value="TPP_dependent_decarboxylase"/>
</dbReference>
<dbReference type="GO" id="GO:0033980">
    <property type="term" value="F:phosphonopyruvate decarboxylase activity"/>
    <property type="evidence" value="ECO:0007669"/>
    <property type="project" value="UniProtKB-UniRule"/>
</dbReference>
<dbReference type="PANTHER" id="PTHR42818:SF1">
    <property type="entry name" value="SULFOPYRUVATE DECARBOXYLASE"/>
    <property type="match status" value="1"/>
</dbReference>
<dbReference type="Pfam" id="PF02776">
    <property type="entry name" value="TPP_enzyme_N"/>
    <property type="match status" value="1"/>
</dbReference>
<dbReference type="PROSITE" id="PS00187">
    <property type="entry name" value="TPP_ENZYMES"/>
    <property type="match status" value="1"/>
</dbReference>
<dbReference type="EMBL" id="CP136798">
    <property type="protein sequence ID" value="XCN15856.1"/>
    <property type="molecule type" value="Genomic_DNA"/>
</dbReference>
<evidence type="ECO:0000256" key="1">
    <source>
        <dbReference type="ARBA" id="ARBA00022793"/>
    </source>
</evidence>
<evidence type="ECO:0000259" key="7">
    <source>
        <dbReference type="Pfam" id="PF02776"/>
    </source>
</evidence>
<reference evidence="8" key="1">
    <citation type="submission" date="2023-10" db="EMBL/GenBank/DDBJ databases">
        <title>Complete genome sequence of Streptomyces sp. JL1001.</title>
        <authorList>
            <person name="Jiang L."/>
        </authorList>
    </citation>
    <scope>NUCLEOTIDE SEQUENCE</scope>
    <source>
        <strain evidence="8">JL1001</strain>
    </source>
</reference>
<evidence type="ECO:0000256" key="4">
    <source>
        <dbReference type="NCBIfam" id="TIGR03297"/>
    </source>
</evidence>
<evidence type="ECO:0000256" key="5">
    <source>
        <dbReference type="SAM" id="MobiDB-lite"/>
    </source>
</evidence>
<dbReference type="GO" id="GO:0032923">
    <property type="term" value="P:organic phosphonate biosynthetic process"/>
    <property type="evidence" value="ECO:0007669"/>
    <property type="project" value="InterPro"/>
</dbReference>
<dbReference type="InterPro" id="IPR029061">
    <property type="entry name" value="THDP-binding"/>
</dbReference>
<dbReference type="CDD" id="cd07035">
    <property type="entry name" value="TPP_PYR_POX_like"/>
    <property type="match status" value="1"/>
</dbReference>
<sequence>MITSRAMLDALEAHDYGLVTGVPCSYFAGPLRLLDRGEGPRYIPAVNEGSAIAIAAGAQLGGRPSMVLAQNSGFGNMINPLTSLVLPYRIPMTVMVSMRGWPTADAGEPQHYWMGRVVPDWLDSLGIPHWMLTADGPSLNQVLRETRPVLEEGRPAVVLVAKGAIANDAPTDPPTMPPGHRPTRDEVVSAVLAEAGDAHLLSTTGYLSRSLFNLGDSSRNFYMQGSMGHVSGIALGAALANPARRFVVLDGDGAVLMHMGSLATIGDAAPANLTHVVFENGVYDSTGGQLTGGRRTDFAAAALACGYRNAWRADSIDELRKALRTALTDGGPSAVVVRGAPGGAAGERASSNVSVQEIGDRFIKSLEAHRPTTPDRRPTSPRTSA</sequence>
<name>A0AAU8KL80_9ACTN</name>
<dbReference type="RefSeq" id="WP_100559489.1">
    <property type="nucleotide sequence ID" value="NZ_CP136798.1"/>
</dbReference>
<dbReference type="InterPro" id="IPR000399">
    <property type="entry name" value="TPP-bd_CS"/>
</dbReference>
<dbReference type="InterPro" id="IPR017684">
    <property type="entry name" value="Phosphono-pyrv_decarboxylase"/>
</dbReference>
<proteinExistence type="predicted"/>
<feature type="domain" description="Thiamine pyrophosphate enzyme TPP-binding" evidence="6">
    <location>
        <begin position="222"/>
        <end position="337"/>
    </location>
</feature>